<organism evidence="3 4">
    <name type="scientific">Sporosarcina limicola</name>
    <dbReference type="NCBI Taxonomy" id="34101"/>
    <lineage>
        <taxon>Bacteria</taxon>
        <taxon>Bacillati</taxon>
        <taxon>Bacillota</taxon>
        <taxon>Bacilli</taxon>
        <taxon>Bacillales</taxon>
        <taxon>Caryophanaceae</taxon>
        <taxon>Sporosarcina</taxon>
    </lineage>
</organism>
<accession>A0A927RFD9</accession>
<protein>
    <submittedName>
        <fullName evidence="3">Fatty acid desaturase</fullName>
    </submittedName>
</protein>
<keyword evidence="1" id="KW-0472">Membrane</keyword>
<evidence type="ECO:0000259" key="2">
    <source>
        <dbReference type="Pfam" id="PF00487"/>
    </source>
</evidence>
<comment type="caution">
    <text evidence="3">The sequence shown here is derived from an EMBL/GenBank/DDBJ whole genome shotgun (WGS) entry which is preliminary data.</text>
</comment>
<reference evidence="3" key="1">
    <citation type="submission" date="2020-10" db="EMBL/GenBank/DDBJ databases">
        <title>Genomic Encyclopedia of Type Strains, Phase IV (KMG-IV): sequencing the most valuable type-strain genomes for metagenomic binning, comparative biology and taxonomic classification.</title>
        <authorList>
            <person name="Goeker M."/>
        </authorList>
    </citation>
    <scope>NUCLEOTIDE SEQUENCE</scope>
    <source>
        <strain evidence="3">DSM 13886</strain>
    </source>
</reference>
<feature type="transmembrane region" description="Helical" evidence="1">
    <location>
        <begin position="194"/>
        <end position="214"/>
    </location>
</feature>
<dbReference type="RefSeq" id="WP_192599144.1">
    <property type="nucleotide sequence ID" value="NZ_JADBEL010000013.1"/>
</dbReference>
<dbReference type="GO" id="GO:0008610">
    <property type="term" value="P:lipid biosynthetic process"/>
    <property type="evidence" value="ECO:0007669"/>
    <property type="project" value="UniProtKB-ARBA"/>
</dbReference>
<gene>
    <name evidence="3" type="ORF">H4683_002527</name>
</gene>
<feature type="transmembrane region" description="Helical" evidence="1">
    <location>
        <begin position="64"/>
        <end position="85"/>
    </location>
</feature>
<dbReference type="AlphaFoldDB" id="A0A927RFD9"/>
<dbReference type="PANTHER" id="PTHR19353:SF19">
    <property type="entry name" value="DELTA(5) FATTY ACID DESATURASE C-RELATED"/>
    <property type="match status" value="1"/>
</dbReference>
<proteinExistence type="predicted"/>
<feature type="transmembrane region" description="Helical" evidence="1">
    <location>
        <begin position="164"/>
        <end position="182"/>
    </location>
</feature>
<keyword evidence="4" id="KW-1185">Reference proteome</keyword>
<dbReference type="GO" id="GO:0016717">
    <property type="term" value="F:oxidoreductase activity, acting on paired donors, with oxidation of a pair of donors resulting in the reduction of molecular oxygen to two molecules of water"/>
    <property type="evidence" value="ECO:0007669"/>
    <property type="project" value="TreeGrafter"/>
</dbReference>
<name>A0A927RFD9_9BACL</name>
<dbReference type="Proteomes" id="UP000658225">
    <property type="component" value="Unassembled WGS sequence"/>
</dbReference>
<feature type="transmembrane region" description="Helical" evidence="1">
    <location>
        <begin position="220"/>
        <end position="240"/>
    </location>
</feature>
<dbReference type="Pfam" id="PF00487">
    <property type="entry name" value="FA_desaturase"/>
    <property type="match status" value="1"/>
</dbReference>
<evidence type="ECO:0000313" key="3">
    <source>
        <dbReference type="EMBL" id="MBE1555422.1"/>
    </source>
</evidence>
<feature type="transmembrane region" description="Helical" evidence="1">
    <location>
        <begin position="97"/>
        <end position="118"/>
    </location>
</feature>
<sequence length="349" mass="41339">MIIKEHKMIINLMSKKDYARELRRLLPKEAFKRSPKRIGWFYLHMLIIATGFFCIFSSDNLILYFLLSLLIGQSMGILSFLGHEIIHGTVVKGKKKIFFFGTLCMFHWGMSANVWIAWHNRKHHTHTQKWMEDPDCFGPVILFQKSTTMQKLQKLTPGSNYKRSYFFLLYWFSFHTMLMIFKTPGLFKSKKEHLYTKIFHLITMIGWPAILLLLNPKYLIFLWLIPLAISNFLMMGYIATNHFLSPSTNKVNDPLVNSLTVRSFKLLEAFHLHNNFHVEHHLFPELNPKYAPLVQKLILERWPDKYQQMSHWKALKMVYSTPRFYKTETKLIDPRTGNLANTLLAEYLD</sequence>
<dbReference type="PANTHER" id="PTHR19353">
    <property type="entry name" value="FATTY ACID DESATURASE 2"/>
    <property type="match status" value="1"/>
</dbReference>
<dbReference type="InterPro" id="IPR005804">
    <property type="entry name" value="FA_desaturase_dom"/>
</dbReference>
<keyword evidence="1" id="KW-0812">Transmembrane</keyword>
<feature type="domain" description="Fatty acid desaturase" evidence="2">
    <location>
        <begin position="63"/>
        <end position="311"/>
    </location>
</feature>
<dbReference type="GO" id="GO:0016020">
    <property type="term" value="C:membrane"/>
    <property type="evidence" value="ECO:0007669"/>
    <property type="project" value="TreeGrafter"/>
</dbReference>
<dbReference type="EMBL" id="JADBEL010000013">
    <property type="protein sequence ID" value="MBE1555422.1"/>
    <property type="molecule type" value="Genomic_DNA"/>
</dbReference>
<keyword evidence="1" id="KW-1133">Transmembrane helix</keyword>
<evidence type="ECO:0000256" key="1">
    <source>
        <dbReference type="SAM" id="Phobius"/>
    </source>
</evidence>
<evidence type="ECO:0000313" key="4">
    <source>
        <dbReference type="Proteomes" id="UP000658225"/>
    </source>
</evidence>
<feature type="transmembrane region" description="Helical" evidence="1">
    <location>
        <begin position="38"/>
        <end position="58"/>
    </location>
</feature>
<dbReference type="InterPro" id="IPR012171">
    <property type="entry name" value="Fatty_acid_desaturase"/>
</dbReference>